<dbReference type="InterPro" id="IPR036097">
    <property type="entry name" value="HisK_dim/P_sf"/>
</dbReference>
<evidence type="ECO:0000256" key="6">
    <source>
        <dbReference type="ARBA" id="ARBA00023012"/>
    </source>
</evidence>
<feature type="domain" description="PAS" evidence="8">
    <location>
        <begin position="13"/>
        <end position="62"/>
    </location>
</feature>
<comment type="catalytic activity">
    <reaction evidence="1">
        <text>ATP + protein L-histidine = ADP + protein N-phospho-L-histidine.</text>
        <dbReference type="EC" id="2.7.13.3"/>
    </reaction>
</comment>
<evidence type="ECO:0000313" key="9">
    <source>
        <dbReference type="EMBL" id="SEW08593.1"/>
    </source>
</evidence>
<proteinExistence type="predicted"/>
<reference evidence="9 10" key="1">
    <citation type="submission" date="2016-10" db="EMBL/GenBank/DDBJ databases">
        <authorList>
            <person name="de Groot N.N."/>
        </authorList>
    </citation>
    <scope>NUCLEOTIDE SEQUENCE [LARGE SCALE GENOMIC DNA]</scope>
    <source>
        <strain evidence="9 10">CGMCC 1.5337</strain>
    </source>
</reference>
<dbReference type="InterPro" id="IPR013655">
    <property type="entry name" value="PAS_fold_3"/>
</dbReference>
<dbReference type="PROSITE" id="PS50112">
    <property type="entry name" value="PAS"/>
    <property type="match status" value="1"/>
</dbReference>
<dbReference type="Proteomes" id="UP000198518">
    <property type="component" value="Unassembled WGS sequence"/>
</dbReference>
<evidence type="ECO:0000256" key="1">
    <source>
        <dbReference type="ARBA" id="ARBA00000085"/>
    </source>
</evidence>
<evidence type="ECO:0000256" key="5">
    <source>
        <dbReference type="ARBA" id="ARBA00022777"/>
    </source>
</evidence>
<evidence type="ECO:0000256" key="4">
    <source>
        <dbReference type="ARBA" id="ARBA00022679"/>
    </source>
</evidence>
<evidence type="ECO:0000256" key="3">
    <source>
        <dbReference type="ARBA" id="ARBA00022553"/>
    </source>
</evidence>
<dbReference type="PANTHER" id="PTHR43711:SF1">
    <property type="entry name" value="HISTIDINE KINASE 1"/>
    <property type="match status" value="1"/>
</dbReference>
<dbReference type="GO" id="GO:0000155">
    <property type="term" value="F:phosphorelay sensor kinase activity"/>
    <property type="evidence" value="ECO:0007669"/>
    <property type="project" value="InterPro"/>
</dbReference>
<dbReference type="PRINTS" id="PR00344">
    <property type="entry name" value="BCTRLSENSOR"/>
</dbReference>
<protein>
    <recommendedName>
        <fullName evidence="2">histidine kinase</fullName>
        <ecNumber evidence="2">2.7.13.3</ecNumber>
    </recommendedName>
</protein>
<keyword evidence="5" id="KW-0418">Kinase</keyword>
<accession>A0A1I0P342</accession>
<dbReference type="InterPro" id="IPR003594">
    <property type="entry name" value="HATPase_dom"/>
</dbReference>
<dbReference type="Gene3D" id="3.30.450.20">
    <property type="entry name" value="PAS domain"/>
    <property type="match status" value="1"/>
</dbReference>
<dbReference type="Pfam" id="PF08447">
    <property type="entry name" value="PAS_3"/>
    <property type="match status" value="1"/>
</dbReference>
<dbReference type="InterPro" id="IPR000014">
    <property type="entry name" value="PAS"/>
</dbReference>
<dbReference type="InterPro" id="IPR035965">
    <property type="entry name" value="PAS-like_dom_sf"/>
</dbReference>
<dbReference type="PROSITE" id="PS50109">
    <property type="entry name" value="HIS_KIN"/>
    <property type="match status" value="1"/>
</dbReference>
<dbReference type="PANTHER" id="PTHR43711">
    <property type="entry name" value="TWO-COMPONENT HISTIDINE KINASE"/>
    <property type="match status" value="1"/>
</dbReference>
<dbReference type="EC" id="2.7.13.3" evidence="2"/>
<dbReference type="Gene3D" id="3.30.565.10">
    <property type="entry name" value="Histidine kinase-like ATPase, C-terminal domain"/>
    <property type="match status" value="1"/>
</dbReference>
<keyword evidence="6" id="KW-0902">Two-component regulatory system</keyword>
<keyword evidence="10" id="KW-1185">Reference proteome</keyword>
<evidence type="ECO:0000259" key="7">
    <source>
        <dbReference type="PROSITE" id="PS50109"/>
    </source>
</evidence>
<feature type="domain" description="Histidine kinase" evidence="7">
    <location>
        <begin position="128"/>
        <end position="327"/>
    </location>
</feature>
<dbReference type="CDD" id="cd00075">
    <property type="entry name" value="HATPase"/>
    <property type="match status" value="1"/>
</dbReference>
<sequence>MSRYRTYWLAVTSGTITYVSQSAENVLGFEPSELTGENVVSYIHPDDQAKIAQDLSEYVDDYGYTGTYRVRVRDSNGEWRVFEARAANLLDDPFVEGIVLNSRDVTEKQRRKRKLERQNERLDQFASIVAHDLRNPLNVAVGRLDLLAENVDGDQADTVDTIQRQLGRIEDIIEDSLALAQSGEIVTETDEVDLGAVAREAWANVDTGEASLAVGDAVRLSGDRHRLLNMFENLFRNSVEHNEPTDLTVRVSALPDEFGFYVEDSGTGIPAEEREKAFERGYTTNRDGTGFGLAIVQDIVQAHGWEVSLSDGADGGARFEVACDAIPLEQQTELA</sequence>
<evidence type="ECO:0000256" key="2">
    <source>
        <dbReference type="ARBA" id="ARBA00012438"/>
    </source>
</evidence>
<dbReference type="SMART" id="SM00388">
    <property type="entry name" value="HisKA"/>
    <property type="match status" value="1"/>
</dbReference>
<dbReference type="CDD" id="cd00130">
    <property type="entry name" value="PAS"/>
    <property type="match status" value="1"/>
</dbReference>
<evidence type="ECO:0000313" key="10">
    <source>
        <dbReference type="Proteomes" id="UP000198518"/>
    </source>
</evidence>
<organism evidence="9 10">
    <name type="scientific">Halobacterium jilantaiense</name>
    <dbReference type="NCBI Taxonomy" id="355548"/>
    <lineage>
        <taxon>Archaea</taxon>
        <taxon>Methanobacteriati</taxon>
        <taxon>Methanobacteriota</taxon>
        <taxon>Stenosarchaea group</taxon>
        <taxon>Halobacteria</taxon>
        <taxon>Halobacteriales</taxon>
        <taxon>Halobacteriaceae</taxon>
        <taxon>Halobacterium</taxon>
    </lineage>
</organism>
<dbReference type="Gene3D" id="1.10.287.130">
    <property type="match status" value="1"/>
</dbReference>
<dbReference type="InterPro" id="IPR050736">
    <property type="entry name" value="Sensor_HK_Regulatory"/>
</dbReference>
<keyword evidence="3" id="KW-0597">Phosphoprotein</keyword>
<dbReference type="NCBIfam" id="TIGR00229">
    <property type="entry name" value="sensory_box"/>
    <property type="match status" value="1"/>
</dbReference>
<evidence type="ECO:0000259" key="8">
    <source>
        <dbReference type="PROSITE" id="PS50112"/>
    </source>
</evidence>
<name>A0A1I0P342_9EURY</name>
<dbReference type="InterPro" id="IPR005467">
    <property type="entry name" value="His_kinase_dom"/>
</dbReference>
<dbReference type="EMBL" id="FOJA01000001">
    <property type="protein sequence ID" value="SEW08593.1"/>
    <property type="molecule type" value="Genomic_DNA"/>
</dbReference>
<dbReference type="Pfam" id="PF02518">
    <property type="entry name" value="HATPase_c"/>
    <property type="match status" value="1"/>
</dbReference>
<dbReference type="SMART" id="SM00387">
    <property type="entry name" value="HATPase_c"/>
    <property type="match status" value="1"/>
</dbReference>
<dbReference type="SUPFAM" id="SSF55874">
    <property type="entry name" value="ATPase domain of HSP90 chaperone/DNA topoisomerase II/histidine kinase"/>
    <property type="match status" value="1"/>
</dbReference>
<dbReference type="SUPFAM" id="SSF47384">
    <property type="entry name" value="Homodimeric domain of signal transducing histidine kinase"/>
    <property type="match status" value="1"/>
</dbReference>
<dbReference type="AlphaFoldDB" id="A0A1I0P342"/>
<dbReference type="Pfam" id="PF00512">
    <property type="entry name" value="HisKA"/>
    <property type="match status" value="1"/>
</dbReference>
<dbReference type="CDD" id="cd00082">
    <property type="entry name" value="HisKA"/>
    <property type="match status" value="1"/>
</dbReference>
<dbReference type="InterPro" id="IPR004358">
    <property type="entry name" value="Sig_transdc_His_kin-like_C"/>
</dbReference>
<dbReference type="OrthoDB" id="8127at2157"/>
<keyword evidence="4" id="KW-0808">Transferase</keyword>
<dbReference type="STRING" id="355548.SAMN04487945_1356"/>
<gene>
    <name evidence="9" type="ORF">SAMN04487945_1356</name>
</gene>
<dbReference type="InterPro" id="IPR003661">
    <property type="entry name" value="HisK_dim/P_dom"/>
</dbReference>
<dbReference type="InterPro" id="IPR036890">
    <property type="entry name" value="HATPase_C_sf"/>
</dbReference>
<dbReference type="SUPFAM" id="SSF55785">
    <property type="entry name" value="PYP-like sensor domain (PAS domain)"/>
    <property type="match status" value="1"/>
</dbReference>